<feature type="signal peptide" evidence="7">
    <location>
        <begin position="1"/>
        <end position="17"/>
    </location>
</feature>
<organism evidence="9 10">
    <name type="scientific">Stylonychia lemnae</name>
    <name type="common">Ciliate</name>
    <dbReference type="NCBI Taxonomy" id="5949"/>
    <lineage>
        <taxon>Eukaryota</taxon>
        <taxon>Sar</taxon>
        <taxon>Alveolata</taxon>
        <taxon>Ciliophora</taxon>
        <taxon>Intramacronucleata</taxon>
        <taxon>Spirotrichea</taxon>
        <taxon>Stichotrichia</taxon>
        <taxon>Sporadotrichida</taxon>
        <taxon>Oxytrichidae</taxon>
        <taxon>Stylonychinae</taxon>
        <taxon>Stylonychia</taxon>
    </lineage>
</organism>
<evidence type="ECO:0000256" key="7">
    <source>
        <dbReference type="SAM" id="SignalP"/>
    </source>
</evidence>
<evidence type="ECO:0000256" key="4">
    <source>
        <dbReference type="ARBA" id="ARBA00022807"/>
    </source>
</evidence>
<dbReference type="InterPro" id="IPR022684">
    <property type="entry name" value="Calpain_cysteine_protease"/>
</dbReference>
<name>A0A078AZL5_STYLE</name>
<feature type="active site" evidence="5 6">
    <location>
        <position position="289"/>
    </location>
</feature>
<dbReference type="PRINTS" id="PR00704">
    <property type="entry name" value="CALPAIN"/>
</dbReference>
<dbReference type="Pfam" id="PF00648">
    <property type="entry name" value="Peptidase_C2"/>
    <property type="match status" value="1"/>
</dbReference>
<dbReference type="Proteomes" id="UP000039865">
    <property type="component" value="Unassembled WGS sequence"/>
</dbReference>
<evidence type="ECO:0000256" key="2">
    <source>
        <dbReference type="ARBA" id="ARBA00022670"/>
    </source>
</evidence>
<evidence type="ECO:0000256" key="6">
    <source>
        <dbReference type="PROSITE-ProRule" id="PRU00239"/>
    </source>
</evidence>
<accession>A0A078AZL5</accession>
<feature type="chain" id="PRO_5001729808" evidence="7">
    <location>
        <begin position="18"/>
        <end position="667"/>
    </location>
</feature>
<dbReference type="GO" id="GO:0004198">
    <property type="term" value="F:calcium-dependent cysteine-type endopeptidase activity"/>
    <property type="evidence" value="ECO:0007669"/>
    <property type="project" value="InterPro"/>
</dbReference>
<dbReference type="SMART" id="SM00230">
    <property type="entry name" value="CysPc"/>
    <property type="match status" value="1"/>
</dbReference>
<dbReference type="InParanoid" id="A0A078AZL5"/>
<protein>
    <submittedName>
        <fullName evidence="9">Calpain family cysteine protease containing protein</fullName>
    </submittedName>
</protein>
<dbReference type="OrthoDB" id="424753at2759"/>
<feature type="active site" evidence="5 6">
    <location>
        <position position="135"/>
    </location>
</feature>
<dbReference type="InterPro" id="IPR038765">
    <property type="entry name" value="Papain-like_cys_pep_sf"/>
</dbReference>
<keyword evidence="2 6" id="KW-0645">Protease</keyword>
<comment type="similarity">
    <text evidence="1">Belongs to the peptidase C2 family.</text>
</comment>
<dbReference type="EMBL" id="CCKQ01014482">
    <property type="protein sequence ID" value="CDW86248.1"/>
    <property type="molecule type" value="Genomic_DNA"/>
</dbReference>
<dbReference type="InterPro" id="IPR001300">
    <property type="entry name" value="Peptidase_C2_calpain_cat"/>
</dbReference>
<sequence>MSKIISILTALVGITSAGFLQDYSLRKYLEIVNSKKDGSSVTYKSIPQECYSSIFRWKKGIPDYKDILNKGQEWSDPSFPPDNSSLRWRGKTNNELASYEPITVWKRIQKLIPQGTVFGTEGSKLDIAQGSIGNCYYLAGVGAVSDNQMAFEPIFINKDRNNAGLYAINVWVRGIPTVMVVDDYMPILTSAKNFMGVRGGVDGSLWPAILEKAWAKQNANYENTPMGQAWEGMKFLQNVRSKWYPFPATNTSRLWTLVTNAKQKNFFIDLSTPGTSDKTFCNYTLVCAHAYTLYNAVEVTNNATGQVYRLYLARNPWRNDNGFTGTWNDTSPMWTLDGNNFAAALNHQLNTNDGFYWLNETEMVTGFNGMTISYYFPGWKQSWYSAENDDGKTVTYLIALNSSTQLSFAINFYHARQYGLGCKTLPSGGTMRLKNGPTTLNLVTTKDQYEYSWIDYTETPLAAGTYQMEIKIDWAVGDIRDYTFSIYSPIEIPIIHNETKRGMQVGKHHQPFTPSGPNWNDKVTYVQKVFNSTQNYTYTNNLKVDLIGARNQSGLGYKGNSFYYSYNKTVVYNSTYDITAYYVGHNNTFYQFNVTLYTQASLGTSWEDFEFTGDKYKSCVKFVLNNTEAIRCNCILNGYLGPLECGFIFRTKKYTFLGGFDSSTASI</sequence>
<feature type="active site" evidence="5 6">
    <location>
        <position position="315"/>
    </location>
</feature>
<evidence type="ECO:0000313" key="9">
    <source>
        <dbReference type="EMBL" id="CDW86248.1"/>
    </source>
</evidence>
<dbReference type="Gene3D" id="3.90.70.10">
    <property type="entry name" value="Cysteine proteinases"/>
    <property type="match status" value="1"/>
</dbReference>
<dbReference type="AlphaFoldDB" id="A0A078AZL5"/>
<evidence type="ECO:0000256" key="1">
    <source>
        <dbReference type="ARBA" id="ARBA00007623"/>
    </source>
</evidence>
<evidence type="ECO:0000256" key="5">
    <source>
        <dbReference type="PIRSR" id="PIRSR622684-1"/>
    </source>
</evidence>
<evidence type="ECO:0000313" key="10">
    <source>
        <dbReference type="Proteomes" id="UP000039865"/>
    </source>
</evidence>
<evidence type="ECO:0000256" key="3">
    <source>
        <dbReference type="ARBA" id="ARBA00022801"/>
    </source>
</evidence>
<gene>
    <name evidence="9" type="primary">Contig4395.g4696</name>
    <name evidence="9" type="ORF">STYLEM_15340</name>
</gene>
<keyword evidence="10" id="KW-1185">Reference proteome</keyword>
<reference evidence="9 10" key="1">
    <citation type="submission" date="2014-06" db="EMBL/GenBank/DDBJ databases">
        <authorList>
            <person name="Swart Estienne"/>
        </authorList>
    </citation>
    <scope>NUCLEOTIDE SEQUENCE [LARGE SCALE GENOMIC DNA]</scope>
    <source>
        <strain evidence="9 10">130c</strain>
    </source>
</reference>
<dbReference type="GO" id="GO:0006508">
    <property type="term" value="P:proteolysis"/>
    <property type="evidence" value="ECO:0007669"/>
    <property type="project" value="UniProtKB-KW"/>
</dbReference>
<evidence type="ECO:0000259" key="8">
    <source>
        <dbReference type="PROSITE" id="PS50203"/>
    </source>
</evidence>
<keyword evidence="3 6" id="KW-0378">Hydrolase</keyword>
<dbReference type="PANTHER" id="PTHR10183">
    <property type="entry name" value="CALPAIN"/>
    <property type="match status" value="1"/>
</dbReference>
<keyword evidence="4 6" id="KW-0788">Thiol protease</keyword>
<dbReference type="PROSITE" id="PS50203">
    <property type="entry name" value="CALPAIN_CAT"/>
    <property type="match status" value="1"/>
</dbReference>
<dbReference type="SUPFAM" id="SSF54001">
    <property type="entry name" value="Cysteine proteinases"/>
    <property type="match status" value="1"/>
</dbReference>
<feature type="domain" description="Calpain catalytic" evidence="8">
    <location>
        <begin position="73"/>
        <end position="376"/>
    </location>
</feature>
<keyword evidence="7" id="KW-0732">Signal</keyword>
<dbReference type="PANTHER" id="PTHR10183:SF379">
    <property type="entry name" value="CALPAIN-5"/>
    <property type="match status" value="1"/>
</dbReference>
<proteinExistence type="inferred from homology"/>